<feature type="chain" id="PRO_5017629360" evidence="2">
    <location>
        <begin position="36"/>
        <end position="294"/>
    </location>
</feature>
<gene>
    <name evidence="4" type="ORF">CQA62_03255</name>
</gene>
<keyword evidence="2" id="KW-0732">Signal</keyword>
<dbReference type="Proteomes" id="UP000257067">
    <property type="component" value="Unassembled WGS sequence"/>
</dbReference>
<dbReference type="SUPFAM" id="SSF54534">
    <property type="entry name" value="FKBP-like"/>
    <property type="match status" value="1"/>
</dbReference>
<dbReference type="PROSITE" id="PS50198">
    <property type="entry name" value="PPIC_PPIASE_2"/>
    <property type="match status" value="1"/>
</dbReference>
<dbReference type="PROSITE" id="PS01096">
    <property type="entry name" value="PPIC_PPIASE_1"/>
    <property type="match status" value="1"/>
</dbReference>
<evidence type="ECO:0000313" key="4">
    <source>
        <dbReference type="EMBL" id="RDU69677.1"/>
    </source>
</evidence>
<keyword evidence="5" id="KW-1185">Reference proteome</keyword>
<dbReference type="InterPro" id="IPR050245">
    <property type="entry name" value="PrsA_foldase"/>
</dbReference>
<dbReference type="Pfam" id="PF13145">
    <property type="entry name" value="Rotamase_2"/>
    <property type="match status" value="1"/>
</dbReference>
<organism evidence="4 5">
    <name type="scientific">Helicobacter cholecystus</name>
    <dbReference type="NCBI Taxonomy" id="45498"/>
    <lineage>
        <taxon>Bacteria</taxon>
        <taxon>Pseudomonadati</taxon>
        <taxon>Campylobacterota</taxon>
        <taxon>Epsilonproteobacteria</taxon>
        <taxon>Campylobacterales</taxon>
        <taxon>Helicobacteraceae</taxon>
        <taxon>Helicobacter</taxon>
    </lineage>
</organism>
<comment type="caution">
    <text evidence="4">The sequence shown here is derived from an EMBL/GenBank/DDBJ whole genome shotgun (WGS) entry which is preliminary data.</text>
</comment>
<dbReference type="InterPro" id="IPR046357">
    <property type="entry name" value="PPIase_dom_sf"/>
</dbReference>
<feature type="domain" description="PpiC" evidence="3">
    <location>
        <begin position="147"/>
        <end position="246"/>
    </location>
</feature>
<name>A0A3D8IWL4_9HELI</name>
<proteinExistence type="predicted"/>
<evidence type="ECO:0000256" key="1">
    <source>
        <dbReference type="PROSITE-ProRule" id="PRU00278"/>
    </source>
</evidence>
<dbReference type="PANTHER" id="PTHR47245">
    <property type="entry name" value="PEPTIDYLPROLYL ISOMERASE"/>
    <property type="match status" value="1"/>
</dbReference>
<protein>
    <submittedName>
        <fullName evidence="4">Peptidylprolyl isomerase</fullName>
    </submittedName>
</protein>
<dbReference type="InterPro" id="IPR000297">
    <property type="entry name" value="PPIase_PpiC"/>
</dbReference>
<dbReference type="EMBL" id="NXLU01000002">
    <property type="protein sequence ID" value="RDU69677.1"/>
    <property type="molecule type" value="Genomic_DNA"/>
</dbReference>
<dbReference type="AlphaFoldDB" id="A0A3D8IWL4"/>
<dbReference type="Gene3D" id="3.10.50.40">
    <property type="match status" value="1"/>
</dbReference>
<feature type="signal peptide" evidence="2">
    <location>
        <begin position="1"/>
        <end position="35"/>
    </location>
</feature>
<evidence type="ECO:0000313" key="5">
    <source>
        <dbReference type="Proteomes" id="UP000257067"/>
    </source>
</evidence>
<keyword evidence="1" id="KW-0697">Rotamase</keyword>
<dbReference type="InterPro" id="IPR023058">
    <property type="entry name" value="PPIase_PpiC_CS"/>
</dbReference>
<dbReference type="PANTHER" id="PTHR47245:SF2">
    <property type="entry name" value="PEPTIDYL-PROLYL CIS-TRANS ISOMERASE HP_0175-RELATED"/>
    <property type="match status" value="1"/>
</dbReference>
<sequence>MSRGGIKFIAKEDMMKKVLISSILASMMCATMATAEVYATVDGQKITDKDMDFFKQVIPGFNFEKLSKQDKEMAINQLIERKLALIAAKKDNIEKDKEYKEALQIIKSNLAIDLWVKQLQQNIAKTIKVSQEDAQKFYDANKALFIDQQAQVRQIVVKTKEEADKIIAELSGKKGDALQQLFIKLANEKSIDAGTQKSQNGGDLGTVNRNQMLPQFTEAVFGLAPQSITTTPIQTEAGYHIIYLQSKTEAKTVPFDQAQSAIQNNLKAQLVEQKIREKMKLMREKAKVKIEPIK</sequence>
<evidence type="ECO:0000256" key="2">
    <source>
        <dbReference type="SAM" id="SignalP"/>
    </source>
</evidence>
<keyword evidence="1 4" id="KW-0413">Isomerase</keyword>
<dbReference type="GO" id="GO:0003755">
    <property type="term" value="F:peptidyl-prolyl cis-trans isomerase activity"/>
    <property type="evidence" value="ECO:0007669"/>
    <property type="project" value="UniProtKB-KW"/>
</dbReference>
<accession>A0A3D8IWL4</accession>
<reference evidence="4 5" key="1">
    <citation type="submission" date="2018-04" db="EMBL/GenBank/DDBJ databases">
        <title>Novel Campyloabacter and Helicobacter Species and Strains.</title>
        <authorList>
            <person name="Mannion A.J."/>
            <person name="Shen Z."/>
            <person name="Fox J.G."/>
        </authorList>
    </citation>
    <scope>NUCLEOTIDE SEQUENCE [LARGE SCALE GENOMIC DNA]</scope>
    <source>
        <strain evidence="4 5">ATCC 700242</strain>
    </source>
</reference>
<evidence type="ECO:0000259" key="3">
    <source>
        <dbReference type="PROSITE" id="PS50198"/>
    </source>
</evidence>
<dbReference type="Gene3D" id="1.10.8.1040">
    <property type="match status" value="1"/>
</dbReference>
<dbReference type="OrthoDB" id="14196at2"/>